<proteinExistence type="predicted"/>
<dbReference type="EMBL" id="VSRR010016277">
    <property type="protein sequence ID" value="MPC59124.1"/>
    <property type="molecule type" value="Genomic_DNA"/>
</dbReference>
<organism evidence="1 2">
    <name type="scientific">Portunus trituberculatus</name>
    <name type="common">Swimming crab</name>
    <name type="synonym">Neptunus trituberculatus</name>
    <dbReference type="NCBI Taxonomy" id="210409"/>
    <lineage>
        <taxon>Eukaryota</taxon>
        <taxon>Metazoa</taxon>
        <taxon>Ecdysozoa</taxon>
        <taxon>Arthropoda</taxon>
        <taxon>Crustacea</taxon>
        <taxon>Multicrustacea</taxon>
        <taxon>Malacostraca</taxon>
        <taxon>Eumalacostraca</taxon>
        <taxon>Eucarida</taxon>
        <taxon>Decapoda</taxon>
        <taxon>Pleocyemata</taxon>
        <taxon>Brachyura</taxon>
        <taxon>Eubrachyura</taxon>
        <taxon>Portunoidea</taxon>
        <taxon>Portunidae</taxon>
        <taxon>Portuninae</taxon>
        <taxon>Portunus</taxon>
    </lineage>
</organism>
<dbReference type="AlphaFoldDB" id="A0A5B7GR77"/>
<dbReference type="Proteomes" id="UP000324222">
    <property type="component" value="Unassembled WGS sequence"/>
</dbReference>
<name>A0A5B7GR77_PORTR</name>
<gene>
    <name evidence="1" type="ORF">E2C01_053139</name>
</gene>
<keyword evidence="2" id="KW-1185">Reference proteome</keyword>
<protein>
    <submittedName>
        <fullName evidence="1">Uncharacterized protein</fullName>
    </submittedName>
</protein>
<comment type="caution">
    <text evidence="1">The sequence shown here is derived from an EMBL/GenBank/DDBJ whole genome shotgun (WGS) entry which is preliminary data.</text>
</comment>
<sequence>MYVFVKKPSGSSPKGQGNNYVGTAQSILEVWLVATAKPVQGGSRPTSYVRPGENKWFRKFHKWLIILPLYSPRDPEEMRCACVDRICWTRGLAVMSLLAS</sequence>
<reference evidence="1 2" key="1">
    <citation type="submission" date="2019-05" db="EMBL/GenBank/DDBJ databases">
        <title>Another draft genome of Portunus trituberculatus and its Hox gene families provides insights of decapod evolution.</title>
        <authorList>
            <person name="Jeong J.-H."/>
            <person name="Song I."/>
            <person name="Kim S."/>
            <person name="Choi T."/>
            <person name="Kim D."/>
            <person name="Ryu S."/>
            <person name="Kim W."/>
        </authorList>
    </citation>
    <scope>NUCLEOTIDE SEQUENCE [LARGE SCALE GENOMIC DNA]</scope>
    <source>
        <tissue evidence="1">Muscle</tissue>
    </source>
</reference>
<evidence type="ECO:0000313" key="2">
    <source>
        <dbReference type="Proteomes" id="UP000324222"/>
    </source>
</evidence>
<accession>A0A5B7GR77</accession>
<evidence type="ECO:0000313" key="1">
    <source>
        <dbReference type="EMBL" id="MPC59124.1"/>
    </source>
</evidence>